<protein>
    <recommendedName>
        <fullName evidence="4">Lipoprotein</fullName>
    </recommendedName>
</protein>
<organism evidence="2 3">
    <name type="scientific">Lentinus brumalis</name>
    <dbReference type="NCBI Taxonomy" id="2498619"/>
    <lineage>
        <taxon>Eukaryota</taxon>
        <taxon>Fungi</taxon>
        <taxon>Dikarya</taxon>
        <taxon>Basidiomycota</taxon>
        <taxon>Agaricomycotina</taxon>
        <taxon>Agaricomycetes</taxon>
        <taxon>Polyporales</taxon>
        <taxon>Polyporaceae</taxon>
        <taxon>Lentinus</taxon>
    </lineage>
</organism>
<keyword evidence="1" id="KW-0732">Signal</keyword>
<proteinExistence type="predicted"/>
<evidence type="ECO:0000313" key="2">
    <source>
        <dbReference type="EMBL" id="RDX45332.1"/>
    </source>
</evidence>
<evidence type="ECO:0000256" key="1">
    <source>
        <dbReference type="SAM" id="SignalP"/>
    </source>
</evidence>
<dbReference type="PROSITE" id="PS51257">
    <property type="entry name" value="PROKAR_LIPOPROTEIN"/>
    <property type="match status" value="1"/>
</dbReference>
<sequence length="71" mass="7464">MLLARLSVLAACLLTSCGVVLAAHVHHATPKAASVSVEALEDTGTTYSRAATKESREVRHACADVECARSR</sequence>
<evidence type="ECO:0000313" key="3">
    <source>
        <dbReference type="Proteomes" id="UP000256964"/>
    </source>
</evidence>
<evidence type="ECO:0008006" key="4">
    <source>
        <dbReference type="Google" id="ProtNLM"/>
    </source>
</evidence>
<accession>A0A371CYG5</accession>
<reference evidence="2 3" key="1">
    <citation type="journal article" date="2018" name="Biotechnol. Biofuels">
        <title>Integrative visual omics of the white-rot fungus Polyporus brumalis exposes the biotechnological potential of its oxidative enzymes for delignifying raw plant biomass.</title>
        <authorList>
            <person name="Miyauchi S."/>
            <person name="Rancon A."/>
            <person name="Drula E."/>
            <person name="Hage H."/>
            <person name="Chaduli D."/>
            <person name="Favel A."/>
            <person name="Grisel S."/>
            <person name="Henrissat B."/>
            <person name="Herpoel-Gimbert I."/>
            <person name="Ruiz-Duenas F.J."/>
            <person name="Chevret D."/>
            <person name="Hainaut M."/>
            <person name="Lin J."/>
            <person name="Wang M."/>
            <person name="Pangilinan J."/>
            <person name="Lipzen A."/>
            <person name="Lesage-Meessen L."/>
            <person name="Navarro D."/>
            <person name="Riley R."/>
            <person name="Grigoriev I.V."/>
            <person name="Zhou S."/>
            <person name="Raouche S."/>
            <person name="Rosso M.N."/>
        </authorList>
    </citation>
    <scope>NUCLEOTIDE SEQUENCE [LARGE SCALE GENOMIC DNA]</scope>
    <source>
        <strain evidence="2 3">BRFM 1820</strain>
    </source>
</reference>
<dbReference type="AlphaFoldDB" id="A0A371CYG5"/>
<feature type="signal peptide" evidence="1">
    <location>
        <begin position="1"/>
        <end position="22"/>
    </location>
</feature>
<keyword evidence="3" id="KW-1185">Reference proteome</keyword>
<name>A0A371CYG5_9APHY</name>
<gene>
    <name evidence="2" type="ORF">OH76DRAFT_1408116</name>
</gene>
<feature type="chain" id="PRO_5016754005" description="Lipoprotein" evidence="1">
    <location>
        <begin position="23"/>
        <end position="71"/>
    </location>
</feature>
<dbReference type="EMBL" id="KZ857438">
    <property type="protein sequence ID" value="RDX45332.1"/>
    <property type="molecule type" value="Genomic_DNA"/>
</dbReference>
<dbReference type="Proteomes" id="UP000256964">
    <property type="component" value="Unassembled WGS sequence"/>
</dbReference>